<feature type="coiled-coil region" evidence="1">
    <location>
        <begin position="146"/>
        <end position="181"/>
    </location>
</feature>
<evidence type="ECO:0000256" key="1">
    <source>
        <dbReference type="SAM" id="Coils"/>
    </source>
</evidence>
<protein>
    <submittedName>
        <fullName evidence="2">Uncharacterized protein</fullName>
    </submittedName>
</protein>
<comment type="caution">
    <text evidence="2">The sequence shown here is derived from an EMBL/GenBank/DDBJ whole genome shotgun (WGS) entry which is preliminary data.</text>
</comment>
<dbReference type="EMBL" id="AKWJ02000017">
    <property type="protein sequence ID" value="EKP14599.1"/>
    <property type="molecule type" value="Genomic_DNA"/>
</dbReference>
<gene>
    <name evidence="2" type="ORF">LEP1GSC128_1401</name>
</gene>
<sequence length="263" mass="31210">MGYRDEIKMAISHEQILELQKYQKMILQLEKIAKESQNDEQRYRVSRDLEKYKTKMKDISPEGIPDNLDMTAEQIKRYKENPNEAGRVLAKYPIMKISPNSNDPEVNQIGTWINVMDREYLPVLNETHVRFDFSHTNEKDGVVKYMENIRRNVKVLTETIEEFHAAEKQEFREQLSRMKNKQTRIFIAEAFEMFQKFNEFLSKVTREAKEVGGVIMNLEDSIRFNPRFERATELEGKSIMDALKEFQEFTSEVLDRINVPNIR</sequence>
<evidence type="ECO:0000313" key="3">
    <source>
        <dbReference type="Proteomes" id="UP000002837"/>
    </source>
</evidence>
<accession>A0ABN0I0I8</accession>
<organism evidence="2 3">
    <name type="scientific">Leptospira borgpetersenii str. 200801926</name>
    <dbReference type="NCBI Taxonomy" id="1193009"/>
    <lineage>
        <taxon>Bacteria</taxon>
        <taxon>Pseudomonadati</taxon>
        <taxon>Spirochaetota</taxon>
        <taxon>Spirochaetia</taxon>
        <taxon>Leptospirales</taxon>
        <taxon>Leptospiraceae</taxon>
        <taxon>Leptospira</taxon>
    </lineage>
</organism>
<reference evidence="2" key="1">
    <citation type="submission" date="2012-09" db="EMBL/GenBank/DDBJ databases">
        <authorList>
            <person name="Harkins D.M."/>
            <person name="Durkin A.S."/>
            <person name="Brinkac L.M."/>
            <person name="Selengut J.D."/>
            <person name="Sanka R."/>
            <person name="DePew J."/>
            <person name="Purushe J."/>
            <person name="Picardeau M."/>
            <person name="Werts C."/>
            <person name="Goarant C."/>
            <person name="Vinetz J.M."/>
            <person name="Sutton G.G."/>
            <person name="Nelson W.C."/>
            <person name="Fouts D.E."/>
        </authorList>
    </citation>
    <scope>NUCLEOTIDE SEQUENCE [LARGE SCALE GENOMIC DNA]</scope>
    <source>
        <strain evidence="2">200801926</strain>
    </source>
</reference>
<dbReference type="Proteomes" id="UP000002837">
    <property type="component" value="Unassembled WGS sequence"/>
</dbReference>
<evidence type="ECO:0000313" key="2">
    <source>
        <dbReference type="EMBL" id="EKP14599.1"/>
    </source>
</evidence>
<name>A0ABN0I0I8_LEPBO</name>
<keyword evidence="1" id="KW-0175">Coiled coil</keyword>
<proteinExistence type="predicted"/>
<keyword evidence="3" id="KW-1185">Reference proteome</keyword>